<evidence type="ECO:0000313" key="2">
    <source>
        <dbReference type="EMBL" id="TQL48192.1"/>
    </source>
</evidence>
<dbReference type="EMBL" id="VFOM01000001">
    <property type="protein sequence ID" value="TQL48192.1"/>
    <property type="molecule type" value="Genomic_DNA"/>
</dbReference>
<gene>
    <name evidence="2" type="ORF">FB562_1277</name>
</gene>
<keyword evidence="1" id="KW-1133">Transmembrane helix</keyword>
<evidence type="ECO:0000256" key="1">
    <source>
        <dbReference type="SAM" id="Phobius"/>
    </source>
</evidence>
<keyword evidence="1" id="KW-0812">Transmembrane</keyword>
<keyword evidence="3" id="KW-1185">Reference proteome</keyword>
<accession>A0A542YJF4</accession>
<feature type="transmembrane region" description="Helical" evidence="1">
    <location>
        <begin position="6"/>
        <end position="24"/>
    </location>
</feature>
<reference evidence="2 3" key="1">
    <citation type="submission" date="2019-06" db="EMBL/GenBank/DDBJ databases">
        <title>Sequencing the genomes of 1000 actinobacteria strains.</title>
        <authorList>
            <person name="Klenk H.-P."/>
        </authorList>
    </citation>
    <scope>NUCLEOTIDE SEQUENCE [LARGE SCALE GENOMIC DNA]</scope>
    <source>
        <strain evidence="2 3">DSM 26477</strain>
    </source>
</reference>
<keyword evidence="1" id="KW-0472">Membrane</keyword>
<dbReference type="Proteomes" id="UP000317998">
    <property type="component" value="Unassembled WGS sequence"/>
</dbReference>
<comment type="caution">
    <text evidence="2">The sequence shown here is derived from an EMBL/GenBank/DDBJ whole genome shotgun (WGS) entry which is preliminary data.</text>
</comment>
<name>A0A542YJF4_9MICO</name>
<dbReference type="AlphaFoldDB" id="A0A542YJF4"/>
<proteinExistence type="predicted"/>
<organism evidence="2 3">
    <name type="scientific">Homoserinimonas aerilata</name>
    <dbReference type="NCBI Taxonomy" id="1162970"/>
    <lineage>
        <taxon>Bacteria</taxon>
        <taxon>Bacillati</taxon>
        <taxon>Actinomycetota</taxon>
        <taxon>Actinomycetes</taxon>
        <taxon>Micrococcales</taxon>
        <taxon>Microbacteriaceae</taxon>
        <taxon>Homoserinimonas</taxon>
    </lineage>
</organism>
<evidence type="ECO:0000313" key="3">
    <source>
        <dbReference type="Proteomes" id="UP000317998"/>
    </source>
</evidence>
<protein>
    <submittedName>
        <fullName evidence="2">Uncharacterized protein</fullName>
    </submittedName>
</protein>
<sequence length="31" mass="3305">MVTIIATSLSIGFILGIVSVIQLSRNAGHHR</sequence>